<sequence length="83" mass="8109">MRIHTIPAAAALAVAALVGATGPAVAGTSVGGDVGFLSDHCDESSRHNDTLVWTPPGAQAASATPAAEPNGRCGFLGSFHLGG</sequence>
<name>A0A4R4TFF6_9ACTN</name>
<feature type="signal peptide" evidence="1">
    <location>
        <begin position="1"/>
        <end position="26"/>
    </location>
</feature>
<evidence type="ECO:0000313" key="2">
    <source>
        <dbReference type="EMBL" id="TDC73653.1"/>
    </source>
</evidence>
<evidence type="ECO:0000313" key="3">
    <source>
        <dbReference type="Proteomes" id="UP000295345"/>
    </source>
</evidence>
<proteinExistence type="predicted"/>
<dbReference type="Proteomes" id="UP000295345">
    <property type="component" value="Unassembled WGS sequence"/>
</dbReference>
<gene>
    <name evidence="2" type="ORF">E1283_18560</name>
</gene>
<protein>
    <submittedName>
        <fullName evidence="2">Uncharacterized protein</fullName>
    </submittedName>
</protein>
<dbReference type="EMBL" id="SMKI01000190">
    <property type="protein sequence ID" value="TDC73653.1"/>
    <property type="molecule type" value="Genomic_DNA"/>
</dbReference>
<feature type="chain" id="PRO_5020190569" evidence="1">
    <location>
        <begin position="27"/>
        <end position="83"/>
    </location>
</feature>
<accession>A0A4R4TFF6</accession>
<organism evidence="2 3">
    <name type="scientific">Streptomyces hainanensis</name>
    <dbReference type="NCBI Taxonomy" id="402648"/>
    <lineage>
        <taxon>Bacteria</taxon>
        <taxon>Bacillati</taxon>
        <taxon>Actinomycetota</taxon>
        <taxon>Actinomycetes</taxon>
        <taxon>Kitasatosporales</taxon>
        <taxon>Streptomycetaceae</taxon>
        <taxon>Streptomyces</taxon>
    </lineage>
</organism>
<reference evidence="2 3" key="1">
    <citation type="submission" date="2019-03" db="EMBL/GenBank/DDBJ databases">
        <title>Draft genome sequences of novel Actinobacteria.</title>
        <authorList>
            <person name="Sahin N."/>
            <person name="Ay H."/>
            <person name="Saygin H."/>
        </authorList>
    </citation>
    <scope>NUCLEOTIDE SEQUENCE [LARGE SCALE GENOMIC DNA]</scope>
    <source>
        <strain evidence="2 3">DSM 41900</strain>
    </source>
</reference>
<comment type="caution">
    <text evidence="2">The sequence shown here is derived from an EMBL/GenBank/DDBJ whole genome shotgun (WGS) entry which is preliminary data.</text>
</comment>
<keyword evidence="3" id="KW-1185">Reference proteome</keyword>
<evidence type="ECO:0000256" key="1">
    <source>
        <dbReference type="SAM" id="SignalP"/>
    </source>
</evidence>
<keyword evidence="1" id="KW-0732">Signal</keyword>
<dbReference type="RefSeq" id="WP_132819199.1">
    <property type="nucleotide sequence ID" value="NZ_SMKI01000190.1"/>
</dbReference>
<dbReference type="AlphaFoldDB" id="A0A4R4TFF6"/>